<accession>F3PTG3</accession>
<dbReference type="PROSITE" id="PS51257">
    <property type="entry name" value="PROKAR_LIPOPROTEIN"/>
    <property type="match status" value="1"/>
</dbReference>
<dbReference type="AlphaFoldDB" id="F3PTG3"/>
<reference evidence="2 3" key="1">
    <citation type="submission" date="2011-02" db="EMBL/GenBank/DDBJ databases">
        <authorList>
            <person name="Weinstock G."/>
            <person name="Sodergren E."/>
            <person name="Clifton S."/>
            <person name="Fulton L."/>
            <person name="Fulton B."/>
            <person name="Courtney L."/>
            <person name="Fronick C."/>
            <person name="Harrison M."/>
            <person name="Strong C."/>
            <person name="Farmer C."/>
            <person name="Delahaunty K."/>
            <person name="Markovic C."/>
            <person name="Hall O."/>
            <person name="Minx P."/>
            <person name="Tomlinson C."/>
            <person name="Mitreva M."/>
            <person name="Hou S."/>
            <person name="Chen J."/>
            <person name="Wollam A."/>
            <person name="Pepin K.H."/>
            <person name="Johnson M."/>
            <person name="Bhonagiri V."/>
            <person name="Zhang X."/>
            <person name="Suruliraj S."/>
            <person name="Warren W."/>
            <person name="Chinwalla A."/>
            <person name="Mardis E.R."/>
            <person name="Wilson R.K."/>
        </authorList>
    </citation>
    <scope>NUCLEOTIDE SEQUENCE [LARGE SCALE GENOMIC DNA]</scope>
    <source>
        <strain evidence="2 3">YIT 12057</strain>
    </source>
</reference>
<feature type="chain" id="PRO_5003301799" description="Lipoprotein" evidence="1">
    <location>
        <begin position="19"/>
        <end position="351"/>
    </location>
</feature>
<dbReference type="Pfam" id="PF15869">
    <property type="entry name" value="TolB_like"/>
    <property type="match status" value="1"/>
</dbReference>
<proteinExistence type="predicted"/>
<evidence type="ECO:0000313" key="3">
    <source>
        <dbReference type="Proteomes" id="UP000003416"/>
    </source>
</evidence>
<evidence type="ECO:0000256" key="1">
    <source>
        <dbReference type="SAM" id="SignalP"/>
    </source>
</evidence>
<keyword evidence="3" id="KW-1185">Reference proteome</keyword>
<dbReference type="EMBL" id="AFBN01000036">
    <property type="protein sequence ID" value="EGF56888.1"/>
    <property type="molecule type" value="Genomic_DNA"/>
</dbReference>
<keyword evidence="1" id="KW-0732">Signal</keyword>
<feature type="signal peptide" evidence="1">
    <location>
        <begin position="1"/>
        <end position="18"/>
    </location>
</feature>
<dbReference type="HOGENOM" id="CLU_813405_0_0_10"/>
<organism evidence="2 3">
    <name type="scientific">Bacteroides fluxus YIT 12057</name>
    <dbReference type="NCBI Taxonomy" id="763034"/>
    <lineage>
        <taxon>Bacteria</taxon>
        <taxon>Pseudomonadati</taxon>
        <taxon>Bacteroidota</taxon>
        <taxon>Bacteroidia</taxon>
        <taxon>Bacteroidales</taxon>
        <taxon>Bacteroidaceae</taxon>
        <taxon>Bacteroides</taxon>
    </lineage>
</organism>
<evidence type="ECO:0008006" key="4">
    <source>
        <dbReference type="Google" id="ProtNLM"/>
    </source>
</evidence>
<dbReference type="eggNOG" id="COG3391">
    <property type="taxonomic scope" value="Bacteria"/>
</dbReference>
<dbReference type="InterPro" id="IPR011044">
    <property type="entry name" value="Quino_amine_DH_bsu"/>
</dbReference>
<gene>
    <name evidence="2" type="ORF">HMPREF9446_02031</name>
</gene>
<name>F3PTG3_9BACE</name>
<protein>
    <recommendedName>
        <fullName evidence="4">Lipoprotein</fullName>
    </recommendedName>
</protein>
<dbReference type="SUPFAM" id="SSF50969">
    <property type="entry name" value="YVTN repeat-like/Quinoprotein amine dehydrogenase"/>
    <property type="match status" value="1"/>
</dbReference>
<evidence type="ECO:0000313" key="2">
    <source>
        <dbReference type="EMBL" id="EGF56888.1"/>
    </source>
</evidence>
<sequence>MKPLINILLLLTLLAACATATHEKGMLYTDFPETKELSASTQVLYTALFRYPFRIRVQGDRAVVMDLHGQETFFHLFHYPDFSYLSSFGKLGDSPEEMLSAENIRWNGQSLWTLDANKSELTRFGFDSSGDSLLRQETVGLDKDILRALDFVTYGDSTFIIPDYSGDSRFCWVNREGKLLRKMGKIPSSNEDALKNARPALAQAWRSFIDYNPENGVLAAVTQLGEILEIYNLQDSTHVVRIGPHGEPKFQVSQGYGIPTGIMGFSDVQVTDSAVYAVFHGRSFKEIAQNARRGIHVDGGKYIYVFSLTGEPLRRYVLDHHVCGISVNEREGIILATDVNKDEPIIKYKMK</sequence>
<comment type="caution">
    <text evidence="2">The sequence shown here is derived from an EMBL/GenBank/DDBJ whole genome shotgun (WGS) entry which is preliminary data.</text>
</comment>
<dbReference type="Proteomes" id="UP000003416">
    <property type="component" value="Unassembled WGS sequence"/>
</dbReference>
<dbReference type="STRING" id="763034.HMPREF9446_02031"/>